<reference evidence="1 2" key="1">
    <citation type="submission" date="2019-12" db="EMBL/GenBank/DDBJ databases">
        <title>Genomic-based taxomic classification of the family Erythrobacteraceae.</title>
        <authorList>
            <person name="Xu L."/>
        </authorList>
    </citation>
    <scope>NUCLEOTIDE SEQUENCE [LARGE SCALE GENOMIC DNA]</scope>
    <source>
        <strain evidence="1 2">KCTC 42006</strain>
    </source>
</reference>
<sequence>MAKTKKGQVGTCKLTGNCGPFVKSHIIPRALSLPRAGGIAFPQLGQRERPSRRFDSWYDLALVTQAGEGILTDYDTCAIEELRRLKLVWQSWGPMKALSTSDADMFPGTPNGIRQISFDYAAKMRLFFLSLLWRAAVTDRREFSEITLKSSDARRLRRAVRDGDTNLPDDFFPITLSQISTRGLSHNHGPISEVKQPVTVGKYTGKPLPIFRVYFDGLSVHIHTKADNEAVDGLKPMLVGPNNKIVLPTVTWEASWQAQNLANVMADAEYEFPGAVAGADGRKSDQD</sequence>
<dbReference type="RefSeq" id="WP_160612650.1">
    <property type="nucleotide sequence ID" value="NZ_JAUFQM010000001.1"/>
</dbReference>
<organism evidence="1 2">
    <name type="scientific">Pontixanthobacter aestiaquae</name>
    <dbReference type="NCBI Taxonomy" id="1509367"/>
    <lineage>
        <taxon>Bacteria</taxon>
        <taxon>Pseudomonadati</taxon>
        <taxon>Pseudomonadota</taxon>
        <taxon>Alphaproteobacteria</taxon>
        <taxon>Sphingomonadales</taxon>
        <taxon>Erythrobacteraceae</taxon>
        <taxon>Pontixanthobacter</taxon>
    </lineage>
</organism>
<gene>
    <name evidence="1" type="ORF">GRI35_02700</name>
</gene>
<dbReference type="AlphaFoldDB" id="A0A844Z456"/>
<protein>
    <submittedName>
        <fullName evidence="1">Uncharacterized protein</fullName>
    </submittedName>
</protein>
<dbReference type="OrthoDB" id="8455035at2"/>
<evidence type="ECO:0000313" key="2">
    <source>
        <dbReference type="Proteomes" id="UP000460290"/>
    </source>
</evidence>
<keyword evidence="2" id="KW-1185">Reference proteome</keyword>
<accession>A0A844Z456</accession>
<name>A0A844Z456_9SPHN</name>
<dbReference type="Proteomes" id="UP000460290">
    <property type="component" value="Unassembled WGS sequence"/>
</dbReference>
<dbReference type="EMBL" id="WTYZ01000001">
    <property type="protein sequence ID" value="MXO82284.1"/>
    <property type="molecule type" value="Genomic_DNA"/>
</dbReference>
<evidence type="ECO:0000313" key="1">
    <source>
        <dbReference type="EMBL" id="MXO82284.1"/>
    </source>
</evidence>
<proteinExistence type="predicted"/>
<comment type="caution">
    <text evidence="1">The sequence shown here is derived from an EMBL/GenBank/DDBJ whole genome shotgun (WGS) entry which is preliminary data.</text>
</comment>